<reference evidence="1" key="1">
    <citation type="submission" date="2020-03" db="EMBL/GenBank/DDBJ databases">
        <title>The deep terrestrial virosphere.</title>
        <authorList>
            <person name="Holmfeldt K."/>
            <person name="Nilsson E."/>
            <person name="Simone D."/>
            <person name="Lopez-Fernandez M."/>
            <person name="Wu X."/>
            <person name="de Brujin I."/>
            <person name="Lundin D."/>
            <person name="Andersson A."/>
            <person name="Bertilsson S."/>
            <person name="Dopson M."/>
        </authorList>
    </citation>
    <scope>NUCLEOTIDE SEQUENCE</scope>
    <source>
        <strain evidence="1">MM415A08542</strain>
    </source>
</reference>
<accession>A0A6M3JE05</accession>
<protein>
    <submittedName>
        <fullName evidence="1">Uncharacterized protein</fullName>
    </submittedName>
</protein>
<proteinExistence type="predicted"/>
<gene>
    <name evidence="1" type="ORF">MM415A08542_0005</name>
</gene>
<dbReference type="AlphaFoldDB" id="A0A6M3JE05"/>
<evidence type="ECO:0000313" key="1">
    <source>
        <dbReference type="EMBL" id="QJA68100.1"/>
    </source>
</evidence>
<sequence>MNKYYFIYDAYNDVCEPISRNDAERIASTQTEQNQIYNAQMKGQRDTCILDGDILVAVRWKDLKGLEKLTGEPR</sequence>
<organism evidence="1">
    <name type="scientific">viral metagenome</name>
    <dbReference type="NCBI Taxonomy" id="1070528"/>
    <lineage>
        <taxon>unclassified sequences</taxon>
        <taxon>metagenomes</taxon>
        <taxon>organismal metagenomes</taxon>
    </lineage>
</organism>
<name>A0A6M3JE05_9ZZZZ</name>
<dbReference type="EMBL" id="MT141586">
    <property type="protein sequence ID" value="QJA68100.1"/>
    <property type="molecule type" value="Genomic_DNA"/>
</dbReference>